<name>A0A3B1CFI7_9ZZZZ</name>
<sequence>MKKIFITILLISSIAFAQSINKKYFAEKKISGGSNTVGEFNVVEYSVKTIDDKLLYKISNKTDYDIPYSGIEIFGDGSSILINSFYGTLTFFSNNGKKIKGNKISKNLGFQYERNIKSVVDNNTLLILFQEDNTPYITLQKYNKAGALRKTISFEKKNISGLAYSEPLNQIYISYVEWENSGNANKLIALINGEGEELKKYSGNFEKGFFTNDNMFVGFSNKSLISINTKDKKLNFISNAPQNKIYLDVTASSEIIIAAAAGLPKLTNGKWIYNNLTILKIDKSGNITDQKNVDTSPFSDFGFRTTDVVKFVADNKAIIIE</sequence>
<organism evidence="1">
    <name type="scientific">hydrothermal vent metagenome</name>
    <dbReference type="NCBI Taxonomy" id="652676"/>
    <lineage>
        <taxon>unclassified sequences</taxon>
        <taxon>metagenomes</taxon>
        <taxon>ecological metagenomes</taxon>
    </lineage>
</organism>
<accession>A0A3B1CFI7</accession>
<evidence type="ECO:0000313" key="1">
    <source>
        <dbReference type="EMBL" id="VAX29246.1"/>
    </source>
</evidence>
<dbReference type="AlphaFoldDB" id="A0A3B1CFI7"/>
<dbReference type="EMBL" id="UOGD01000442">
    <property type="protein sequence ID" value="VAX29246.1"/>
    <property type="molecule type" value="Genomic_DNA"/>
</dbReference>
<gene>
    <name evidence="1" type="ORF">MNBD_IGNAVI01-3223</name>
</gene>
<reference evidence="1" key="1">
    <citation type="submission" date="2018-06" db="EMBL/GenBank/DDBJ databases">
        <authorList>
            <person name="Zhirakovskaya E."/>
        </authorList>
    </citation>
    <scope>NUCLEOTIDE SEQUENCE</scope>
</reference>
<proteinExistence type="predicted"/>
<protein>
    <submittedName>
        <fullName evidence="1">Uncharacterized protein</fullName>
    </submittedName>
</protein>